<reference evidence="2" key="1">
    <citation type="submission" date="2008-06" db="EMBL/GenBank/DDBJ databases">
        <title>A novel thermophilic bacteriophage bv1 isolated from a hot spring.</title>
        <authorList>
            <person name="Liu B."/>
            <person name="Zhang X."/>
        </authorList>
    </citation>
    <scope>NUCLEOTIDE SEQUENCE [LARGE SCALE GENOMIC DNA]</scope>
</reference>
<feature type="domain" description="AAA+ ATPase" evidence="1">
    <location>
        <begin position="120"/>
        <end position="253"/>
    </location>
</feature>
<dbReference type="Proteomes" id="UP000002299">
    <property type="component" value="Segment"/>
</dbReference>
<protein>
    <submittedName>
        <fullName evidence="2">Phage related protein</fullName>
    </submittedName>
</protein>
<dbReference type="KEGG" id="vg:5469575"/>
<dbReference type="CDD" id="cd00009">
    <property type="entry name" value="AAA"/>
    <property type="match status" value="1"/>
</dbReference>
<organism evidence="2 3">
    <name type="scientific">Bacillus phage 1</name>
    <dbReference type="NCBI Taxonomy" id="2785079"/>
    <lineage>
        <taxon>Viruses</taxon>
        <taxon>Duplodnaviria</taxon>
        <taxon>Heunggongvirae</taxon>
        <taxon>Uroviricota</taxon>
        <taxon>Caudoviricetes</taxon>
        <taxon>Svunavirus</taxon>
        <taxon>Svunavirus sv1</taxon>
    </lineage>
</organism>
<evidence type="ECO:0000259" key="1">
    <source>
        <dbReference type="SMART" id="SM00382"/>
    </source>
</evidence>
<dbReference type="PANTHER" id="PTHR30050">
    <property type="entry name" value="CHROMOSOMAL REPLICATION INITIATOR PROTEIN DNAA"/>
    <property type="match status" value="1"/>
</dbReference>
<evidence type="ECO:0000313" key="3">
    <source>
        <dbReference type="Proteomes" id="UP000002299"/>
    </source>
</evidence>
<dbReference type="RefSeq" id="YP_001425588.1">
    <property type="nucleotide sequence ID" value="NC_009737.2"/>
</dbReference>
<accession>A6XMI1</accession>
<dbReference type="PANTHER" id="PTHR30050:SF10">
    <property type="entry name" value="PHAGE-LIKE ELEMENT PBSX PROTEIN XKDC"/>
    <property type="match status" value="1"/>
</dbReference>
<name>A6XMI1_9CAUD</name>
<sequence length="262" mass="30353">MARFTSIAEVMADLQKKMKEFRITNQGNGTTSTSPSMDFYKCEKCKDLGVIFIDNNTARVCDCIVQRRIERLFKSSEITEAFRGLNFSNFSIEDRPQIVRDAFRCAVKYVKSFPGIRHSRRNSMALLGAPGAGKTHLLTAVANNLIRNQVEVLYFPYREGFDEIKDDLESLEQKCERMKEVEVLFIDDLFKRGATEFEIKTMYSVINYRYLNHKPIMVSSECLEDDLLNIDEALGSRIIEMCRDYLVEIVGDRKLLNYRLSR</sequence>
<keyword evidence="3" id="KW-1185">Reference proteome</keyword>
<dbReference type="NCBIfam" id="NF005378">
    <property type="entry name" value="PRK06921.1"/>
    <property type="match status" value="1"/>
</dbReference>
<dbReference type="GO" id="GO:0005524">
    <property type="term" value="F:ATP binding"/>
    <property type="evidence" value="ECO:0007669"/>
    <property type="project" value="InterPro"/>
</dbReference>
<dbReference type="EMBL" id="DQ840344">
    <property type="protein sequence ID" value="ABJ09604.1"/>
    <property type="molecule type" value="Genomic_DNA"/>
</dbReference>
<dbReference type="Pfam" id="PF01695">
    <property type="entry name" value="IstB_IS21"/>
    <property type="match status" value="1"/>
</dbReference>
<dbReference type="InterPro" id="IPR003593">
    <property type="entry name" value="AAA+_ATPase"/>
</dbReference>
<dbReference type="InterPro" id="IPR027417">
    <property type="entry name" value="P-loop_NTPase"/>
</dbReference>
<dbReference type="Gene3D" id="3.40.50.300">
    <property type="entry name" value="P-loop containing nucleotide triphosphate hydrolases"/>
    <property type="match status" value="1"/>
</dbReference>
<dbReference type="SMART" id="SM00382">
    <property type="entry name" value="AAA"/>
    <property type="match status" value="1"/>
</dbReference>
<proteinExistence type="predicted"/>
<dbReference type="InterPro" id="IPR002611">
    <property type="entry name" value="IstB_ATP-bd"/>
</dbReference>
<dbReference type="GO" id="GO:0006260">
    <property type="term" value="P:DNA replication"/>
    <property type="evidence" value="ECO:0007669"/>
    <property type="project" value="TreeGrafter"/>
</dbReference>
<dbReference type="SUPFAM" id="SSF52540">
    <property type="entry name" value="P-loop containing nucleoside triphosphate hydrolases"/>
    <property type="match status" value="1"/>
</dbReference>
<dbReference type="GeneID" id="5469575"/>
<evidence type="ECO:0000313" key="2">
    <source>
        <dbReference type="EMBL" id="ABJ09604.1"/>
    </source>
</evidence>